<gene>
    <name evidence="3" type="ORF">EZS27_035279</name>
</gene>
<evidence type="ECO:0000313" key="3">
    <source>
        <dbReference type="EMBL" id="KAA6314044.1"/>
    </source>
</evidence>
<keyword evidence="1" id="KW-0175">Coiled coil</keyword>
<keyword evidence="2" id="KW-0812">Transmembrane</keyword>
<protein>
    <submittedName>
        <fullName evidence="3">Uncharacterized protein</fullName>
    </submittedName>
</protein>
<dbReference type="EMBL" id="SNRY01005811">
    <property type="protein sequence ID" value="KAA6314044.1"/>
    <property type="molecule type" value="Genomic_DNA"/>
</dbReference>
<feature type="coiled-coil region" evidence="1">
    <location>
        <begin position="88"/>
        <end position="142"/>
    </location>
</feature>
<evidence type="ECO:0000256" key="1">
    <source>
        <dbReference type="SAM" id="Coils"/>
    </source>
</evidence>
<keyword evidence="2" id="KW-0472">Membrane</keyword>
<sequence length="143" mass="17697">MKKINYCSIWWIFILMLAWYTFSMIIVCTSSFMYKWIPLLISHIVFLTVFISGVVITYKVYKFQLKEQAKDNELKRKEDWENFQCNFINEKEQKIKRERLENDRYNRIQSLIKEIDDKKEKDSTLKEEIDRFRKEIDEWKQTV</sequence>
<name>A0A5J4PZK5_9ZZZZ</name>
<feature type="transmembrane region" description="Helical" evidence="2">
    <location>
        <begin position="9"/>
        <end position="34"/>
    </location>
</feature>
<feature type="transmembrane region" description="Helical" evidence="2">
    <location>
        <begin position="40"/>
        <end position="61"/>
    </location>
</feature>
<evidence type="ECO:0000256" key="2">
    <source>
        <dbReference type="SAM" id="Phobius"/>
    </source>
</evidence>
<dbReference type="AlphaFoldDB" id="A0A5J4PZK5"/>
<proteinExistence type="predicted"/>
<organism evidence="3">
    <name type="scientific">termite gut metagenome</name>
    <dbReference type="NCBI Taxonomy" id="433724"/>
    <lineage>
        <taxon>unclassified sequences</taxon>
        <taxon>metagenomes</taxon>
        <taxon>organismal metagenomes</taxon>
    </lineage>
</organism>
<reference evidence="3" key="1">
    <citation type="submission" date="2019-03" db="EMBL/GenBank/DDBJ databases">
        <title>Single cell metagenomics reveals metabolic interactions within the superorganism composed of flagellate Streblomastix strix and complex community of Bacteroidetes bacteria on its surface.</title>
        <authorList>
            <person name="Treitli S.C."/>
            <person name="Kolisko M."/>
            <person name="Husnik F."/>
            <person name="Keeling P."/>
            <person name="Hampl V."/>
        </authorList>
    </citation>
    <scope>NUCLEOTIDE SEQUENCE</scope>
    <source>
        <strain evidence="3">STM</strain>
    </source>
</reference>
<comment type="caution">
    <text evidence="3">The sequence shown here is derived from an EMBL/GenBank/DDBJ whole genome shotgun (WGS) entry which is preliminary data.</text>
</comment>
<keyword evidence="2" id="KW-1133">Transmembrane helix</keyword>
<accession>A0A5J4PZK5</accession>